<evidence type="ECO:0000313" key="2">
    <source>
        <dbReference type="Proteomes" id="UP000297299"/>
    </source>
</evidence>
<protein>
    <submittedName>
        <fullName evidence="1">Uncharacterized protein</fullName>
    </submittedName>
</protein>
<reference evidence="1 2" key="1">
    <citation type="submission" date="2017-11" db="EMBL/GenBank/DDBJ databases">
        <title>Comparative genomics of Botrytis spp.</title>
        <authorList>
            <person name="Valero-Jimenez C.A."/>
            <person name="Tapia P."/>
            <person name="Veloso J."/>
            <person name="Silva-Moreno E."/>
            <person name="Staats M."/>
            <person name="Valdes J.H."/>
            <person name="Van Kan J.A.L."/>
        </authorList>
    </citation>
    <scope>NUCLEOTIDE SEQUENCE [LARGE SCALE GENOMIC DNA]</scope>
    <source>
        <strain evidence="1 2">MUCL2830</strain>
    </source>
</reference>
<gene>
    <name evidence="1" type="ORF">BOTCAL_0348g00060</name>
</gene>
<dbReference type="EMBL" id="PHWZ01000347">
    <property type="protein sequence ID" value="TEY44661.1"/>
    <property type="molecule type" value="Genomic_DNA"/>
</dbReference>
<keyword evidence="2" id="KW-1185">Reference proteome</keyword>
<evidence type="ECO:0000313" key="1">
    <source>
        <dbReference type="EMBL" id="TEY44661.1"/>
    </source>
</evidence>
<dbReference type="AlphaFoldDB" id="A0A4Y8CVA9"/>
<organism evidence="1 2">
    <name type="scientific">Botryotinia calthae</name>
    <dbReference type="NCBI Taxonomy" id="38488"/>
    <lineage>
        <taxon>Eukaryota</taxon>
        <taxon>Fungi</taxon>
        <taxon>Dikarya</taxon>
        <taxon>Ascomycota</taxon>
        <taxon>Pezizomycotina</taxon>
        <taxon>Leotiomycetes</taxon>
        <taxon>Helotiales</taxon>
        <taxon>Sclerotiniaceae</taxon>
        <taxon>Botryotinia</taxon>
    </lineage>
</organism>
<dbReference type="Proteomes" id="UP000297299">
    <property type="component" value="Unassembled WGS sequence"/>
</dbReference>
<sequence>MLDVPAPGRITCIFGECTQSINKRIISWNLLLFAISTLNNNTQLWGEMAWQLQMKYTMIAIFVQSSECRRSETPCLRKFYIWKVEANAVKVQIAMEK</sequence>
<proteinExistence type="predicted"/>
<comment type="caution">
    <text evidence="1">The sequence shown here is derived from an EMBL/GenBank/DDBJ whole genome shotgun (WGS) entry which is preliminary data.</text>
</comment>
<name>A0A4Y8CVA9_9HELO</name>
<accession>A0A4Y8CVA9</accession>